<dbReference type="GO" id="GO:0006508">
    <property type="term" value="P:proteolysis"/>
    <property type="evidence" value="ECO:0007669"/>
    <property type="project" value="UniProtKB-KW"/>
</dbReference>
<dbReference type="RefSeq" id="WP_136726474.1">
    <property type="nucleotide sequence ID" value="NZ_SUMC01000028.1"/>
</dbReference>
<reference evidence="6 7" key="1">
    <citation type="submission" date="2019-04" db="EMBL/GenBank/DDBJ databases">
        <title>Streptomyces oryziradicis sp. nov., a novel actinomycete isolated from rhizosphere soil of rice (Oryza sativa L.).</title>
        <authorList>
            <person name="Li C."/>
        </authorList>
    </citation>
    <scope>NUCLEOTIDE SEQUENCE [LARGE SCALE GENOMIC DNA]</scope>
    <source>
        <strain evidence="6 7">NEAU-C40</strain>
    </source>
</reference>
<dbReference type="OrthoDB" id="3644761at2"/>
<protein>
    <submittedName>
        <fullName evidence="6">Peptidase S8</fullName>
    </submittedName>
</protein>
<evidence type="ECO:0000256" key="2">
    <source>
        <dbReference type="ARBA" id="ARBA00022801"/>
    </source>
</evidence>
<evidence type="ECO:0000256" key="5">
    <source>
        <dbReference type="SAM" id="SignalP"/>
    </source>
</evidence>
<feature type="signal peptide" evidence="5">
    <location>
        <begin position="1"/>
        <end position="32"/>
    </location>
</feature>
<dbReference type="InterPro" id="IPR036852">
    <property type="entry name" value="Peptidase_S8/S53_dom_sf"/>
</dbReference>
<feature type="region of interest" description="Disordered" evidence="4">
    <location>
        <begin position="464"/>
        <end position="507"/>
    </location>
</feature>
<comment type="caution">
    <text evidence="6">The sequence shown here is derived from an EMBL/GenBank/DDBJ whole genome shotgun (WGS) entry which is preliminary data.</text>
</comment>
<dbReference type="PROSITE" id="PS00138">
    <property type="entry name" value="SUBTILASE_SER"/>
    <property type="match status" value="1"/>
</dbReference>
<evidence type="ECO:0000256" key="3">
    <source>
        <dbReference type="ARBA" id="ARBA00022825"/>
    </source>
</evidence>
<organism evidence="6 7">
    <name type="scientific">Actinacidiphila oryziradicis</name>
    <dbReference type="NCBI Taxonomy" id="2571141"/>
    <lineage>
        <taxon>Bacteria</taxon>
        <taxon>Bacillati</taxon>
        <taxon>Actinomycetota</taxon>
        <taxon>Actinomycetes</taxon>
        <taxon>Kitasatosporales</taxon>
        <taxon>Streptomycetaceae</taxon>
        <taxon>Actinacidiphila</taxon>
    </lineage>
</organism>
<accession>A0A4U0SGW0</accession>
<dbReference type="Proteomes" id="UP000305778">
    <property type="component" value="Unassembled WGS sequence"/>
</dbReference>
<keyword evidence="5" id="KW-0732">Signal</keyword>
<evidence type="ECO:0000256" key="4">
    <source>
        <dbReference type="SAM" id="MobiDB-lite"/>
    </source>
</evidence>
<sequence>MLHAHPRYRRHGAAALALAALAAAVVSGTASAAPSAAAASFAPAGSGQLPTGETPLDGTSKGTAEPPAQRQGVVPGQVLVTLDPNTSVTGPALSGKAQHQLAARAPQTSDTALDAKLRAVGATSLHPLFPSLSTAATGSLTEAARGQLGAGAPDLSRTYVVKVKQQDSTAVASTLQGTSGVAHVEPDRYVNTMNAGAQPLPAAAVRSAAAPAARAAKAPATTPAAGTSPADVPSNYALSSSAQTFLNAGGVNAVGAFSTLQGGYGQQPGTGETITNVSIGDLTDQSMADAGDNYVKGNGPTTVLKDGKRYLDLPSMPLIPTYVAGTDGTLDPSGSTENQDPSLGEVLLDFGVMSPLPHDQQRQGATGSAYTDLLGIAPGADYRLVVPQEPTIEQIAGALLAAANQSPRPDVITASLGFGTDSEGFPGRYLEDDPFVRSVVASIVQKDGIVVSISSNDGTRLYTPAAVGPDGGSTPTDTAVNSASATTIDDDAQTTTPSKVPDSGAIAAGGTTLDDTLAVPANSSSAQAGTGTFAETRISGFGVFSSGFGSRVDLSAPSDNIIAFEHKGGGSAQAVTPVFNGGTSASAPEIAAAAAVVLQAGRLAGHQLSPKQVRDLLEQTGRAVQTPPQIDRTLHVGPQIDVTAATEKALGGKLKSHGPSVVRLSVAHRVTQGGLGGTFLETTDQNRIDLGDMASGGNGEGLVGPVTFAADVTGLPQGAKPRYTLTVAAGHPVTFSSGTPAIRVTPSQLLSAAGLPVVSTTDRSVDLTFQVLIGGKAQATVHRTLAIGPSDGRYVESTAPLAPATAQAGKTVTVSYDLTGVSTATAPELVVSTVGHWSPVLGPIFSAAWHQTLTATTGTVTIPADAFKGGGGIYGIGIALSGFGGNPSYIKYGEFAPIRISGSTAATRPDAPTIAGTTGLENGLKNGTYAHTAEVTRTAPGFGLRYDVRGIPGAKSAIAEFSAPAPTLYGSLNTFSNANGSALDNDAVDTPSTASKTLSAASGTVRLDALSLGLATSATYSVRVLALDSHQHVIGQASPVSNLSVDDGLAPDGSTLLSFTAAGKDSIAALRTTDGGTEVRHYSTATGAYGAVLTSDSGSGSDYQVIGVATDAHRVLLGHATQAGDVQLETWNTATDTLVGSSTLRAADYWVVAGRVDAKRDRAAVLLRAKVGNADSVLPVDLATGTTGDPIPADTGAIPVGTYSLLDIDQSTGDVFLGKIATAFLCLGGVAPARVDLDTRTVTASGSVSACGHGIASDGSGTLYNLSAGTLSTKIAPTATLTPYDEGTQTTGAGFALRKGTPVSLAVDGVHHLALVSFAAPEGTVYFGSQQGVVSDNNATSQIEVVDLTTGQPVRTLNAVIVKGRSGIMLHGVQDPSIQLDPATRTGWTYGPDGTQIQQFSY</sequence>
<keyword evidence="2" id="KW-0378">Hydrolase</keyword>
<dbReference type="SUPFAM" id="SSF52743">
    <property type="entry name" value="Subtilisin-like"/>
    <property type="match status" value="1"/>
</dbReference>
<evidence type="ECO:0000313" key="7">
    <source>
        <dbReference type="Proteomes" id="UP000305778"/>
    </source>
</evidence>
<name>A0A4U0SGW0_9ACTN</name>
<dbReference type="InterPro" id="IPR023828">
    <property type="entry name" value="Peptidase_S8_Ser-AS"/>
</dbReference>
<feature type="compositionally biased region" description="Polar residues" evidence="4">
    <location>
        <begin position="473"/>
        <end position="482"/>
    </location>
</feature>
<proteinExistence type="predicted"/>
<keyword evidence="3" id="KW-0720">Serine protease</keyword>
<keyword evidence="7" id="KW-1185">Reference proteome</keyword>
<evidence type="ECO:0000313" key="6">
    <source>
        <dbReference type="EMBL" id="TKA08732.1"/>
    </source>
</evidence>
<feature type="region of interest" description="Disordered" evidence="4">
    <location>
        <begin position="41"/>
        <end position="73"/>
    </location>
</feature>
<keyword evidence="1" id="KW-0645">Protease</keyword>
<feature type="chain" id="PRO_5020288105" evidence="5">
    <location>
        <begin position="33"/>
        <end position="1402"/>
    </location>
</feature>
<dbReference type="EMBL" id="SUMC01000028">
    <property type="protein sequence ID" value="TKA08732.1"/>
    <property type="molecule type" value="Genomic_DNA"/>
</dbReference>
<gene>
    <name evidence="6" type="ORF">FCI23_26710</name>
</gene>
<dbReference type="GO" id="GO:0004252">
    <property type="term" value="F:serine-type endopeptidase activity"/>
    <property type="evidence" value="ECO:0007669"/>
    <property type="project" value="InterPro"/>
</dbReference>
<evidence type="ECO:0000256" key="1">
    <source>
        <dbReference type="ARBA" id="ARBA00022670"/>
    </source>
</evidence>
<dbReference type="Gene3D" id="3.40.50.200">
    <property type="entry name" value="Peptidase S8/S53 domain"/>
    <property type="match status" value="1"/>
</dbReference>